<dbReference type="PROSITE" id="PS51186">
    <property type="entry name" value="GNAT"/>
    <property type="match status" value="1"/>
</dbReference>
<dbReference type="PANTHER" id="PTHR43441:SF2">
    <property type="entry name" value="FAMILY ACETYLTRANSFERASE, PUTATIVE (AFU_ORTHOLOGUE AFUA_7G00850)-RELATED"/>
    <property type="match status" value="1"/>
</dbReference>
<evidence type="ECO:0000313" key="3">
    <source>
        <dbReference type="EMBL" id="KIW42259.1"/>
    </source>
</evidence>
<dbReference type="Proteomes" id="UP000053342">
    <property type="component" value="Unassembled WGS sequence"/>
</dbReference>
<dbReference type="AlphaFoldDB" id="A0A0D2E389"/>
<name>A0A0D2E389_9EURO</name>
<dbReference type="SUPFAM" id="SSF55729">
    <property type="entry name" value="Acyl-CoA N-acyltransferases (Nat)"/>
    <property type="match status" value="1"/>
</dbReference>
<dbReference type="PANTHER" id="PTHR43441">
    <property type="entry name" value="RIBOSOMAL-PROTEIN-SERINE ACETYLTRANSFERASE"/>
    <property type="match status" value="1"/>
</dbReference>
<feature type="domain" description="N-acetyltransferase" evidence="2">
    <location>
        <begin position="36"/>
        <end position="193"/>
    </location>
</feature>
<dbReference type="FunFam" id="3.40.630.30:FF:000047">
    <property type="entry name" value="Acetyltransferase, GNAT family"/>
    <property type="match status" value="1"/>
</dbReference>
<dbReference type="EMBL" id="KN847336">
    <property type="protein sequence ID" value="KIW42259.1"/>
    <property type="molecule type" value="Genomic_DNA"/>
</dbReference>
<evidence type="ECO:0000313" key="4">
    <source>
        <dbReference type="Proteomes" id="UP000053342"/>
    </source>
</evidence>
<feature type="region of interest" description="Disordered" evidence="1">
    <location>
        <begin position="1"/>
        <end position="25"/>
    </location>
</feature>
<dbReference type="GO" id="GO:0008999">
    <property type="term" value="F:protein-N-terminal-alanine acetyltransferase activity"/>
    <property type="evidence" value="ECO:0007669"/>
    <property type="project" value="TreeGrafter"/>
</dbReference>
<dbReference type="InterPro" id="IPR051908">
    <property type="entry name" value="Ribosomal_N-acetyltransferase"/>
</dbReference>
<gene>
    <name evidence="3" type="ORF">PV06_05823</name>
</gene>
<dbReference type="VEuPathDB" id="FungiDB:PV06_05823"/>
<dbReference type="Gene3D" id="3.40.630.30">
    <property type="match status" value="1"/>
</dbReference>
<accession>A0A0D2E389</accession>
<dbReference type="OrthoDB" id="41238at2759"/>
<dbReference type="InterPro" id="IPR016181">
    <property type="entry name" value="Acyl_CoA_acyltransferase"/>
</dbReference>
<evidence type="ECO:0000259" key="2">
    <source>
        <dbReference type="PROSITE" id="PS51186"/>
    </source>
</evidence>
<dbReference type="InterPro" id="IPR000182">
    <property type="entry name" value="GNAT_dom"/>
</dbReference>
<evidence type="ECO:0000256" key="1">
    <source>
        <dbReference type="SAM" id="MobiDB-lite"/>
    </source>
</evidence>
<organism evidence="3 4">
    <name type="scientific">Exophiala oligosperma</name>
    <dbReference type="NCBI Taxonomy" id="215243"/>
    <lineage>
        <taxon>Eukaryota</taxon>
        <taxon>Fungi</taxon>
        <taxon>Dikarya</taxon>
        <taxon>Ascomycota</taxon>
        <taxon>Pezizomycotina</taxon>
        <taxon>Eurotiomycetes</taxon>
        <taxon>Chaetothyriomycetidae</taxon>
        <taxon>Chaetothyriales</taxon>
        <taxon>Herpotrichiellaceae</taxon>
        <taxon>Exophiala</taxon>
    </lineage>
</organism>
<dbReference type="RefSeq" id="XP_016262475.1">
    <property type="nucleotide sequence ID" value="XM_016406871.1"/>
</dbReference>
<dbReference type="GeneID" id="27357897"/>
<reference evidence="3 4" key="1">
    <citation type="submission" date="2015-01" db="EMBL/GenBank/DDBJ databases">
        <title>The Genome Sequence of Exophiala oligosperma CBS72588.</title>
        <authorList>
            <consortium name="The Broad Institute Genomics Platform"/>
            <person name="Cuomo C."/>
            <person name="de Hoog S."/>
            <person name="Gorbushina A."/>
            <person name="Stielow B."/>
            <person name="Teixiera M."/>
            <person name="Abouelleil A."/>
            <person name="Chapman S.B."/>
            <person name="Priest M."/>
            <person name="Young S.K."/>
            <person name="Wortman J."/>
            <person name="Nusbaum C."/>
            <person name="Birren B."/>
        </authorList>
    </citation>
    <scope>NUCLEOTIDE SEQUENCE [LARGE SCALE GENOMIC DNA]</scope>
    <source>
        <strain evidence="3 4">CBS 72588</strain>
    </source>
</reference>
<dbReference type="Pfam" id="PF13302">
    <property type="entry name" value="Acetyltransf_3"/>
    <property type="match status" value="1"/>
</dbReference>
<dbReference type="GO" id="GO:1990189">
    <property type="term" value="F:protein N-terminal-serine acetyltransferase activity"/>
    <property type="evidence" value="ECO:0007669"/>
    <property type="project" value="TreeGrafter"/>
</dbReference>
<proteinExistence type="predicted"/>
<dbReference type="HOGENOM" id="CLU_013985_1_2_1"/>
<protein>
    <recommendedName>
        <fullName evidence="2">N-acetyltransferase domain-containing protein</fullName>
    </recommendedName>
</protein>
<sequence length="248" mass="28470">MASTQKTRWNQNIGPAVSSLTPASQPSRVKITGKTVTLEPLAPSHAIDLWPEIQDENTGHIWTYMSDGPYRSLEDFQKAVTTKSESKDLVFSAIVNIRTQKPVGWACYMRIDPNNRVVEVGNILFSPSLQRTKAATEAMYLMMKHAFEDLGYRRYEWKCDNHNGPSKRAALRFGFTFEGVFRQHMIYKGRSRDTAWFSMVDTDWPMIKSAFEKWLDDSNFDHDGKQLCRLEDLRETVPAQRGPVTLDL</sequence>
<keyword evidence="4" id="KW-1185">Reference proteome</keyword>